<dbReference type="Pfam" id="PF00580">
    <property type="entry name" value="UvrD-helicase"/>
    <property type="match status" value="1"/>
</dbReference>
<feature type="binding site" evidence="5">
    <location>
        <begin position="219"/>
        <end position="226"/>
    </location>
    <ligand>
        <name>ATP</name>
        <dbReference type="ChEBI" id="CHEBI:30616"/>
    </ligand>
</feature>
<dbReference type="NCBIfam" id="NF041464">
    <property type="entry name" value="HelD_BACSU"/>
    <property type="match status" value="1"/>
</dbReference>
<dbReference type="Proteomes" id="UP000247150">
    <property type="component" value="Unassembled WGS sequence"/>
</dbReference>
<sequence>MSFEHEHPDFQKEIQRLEFTKRYIDVVIKTSESSKDKFQENMKEAFEDIDWLESSLSYSSLLTNARFFEMSKDELKQLKNARKKPYFARVDFLRDDLNEKEILYIGKTSLYSRENQEQIIVDWRSPIANLYYEGRLGEVQYDSYEESFHGYLSLKRQFMIEDGILDEIRDIDLTTTDELLQESLSKSSSNRLTEIISTIQEEQNKIIRADLNKPIIVQGAAGSGKTTIALHRISYFIYQYKENFAPEQLMILAPSRLFIDYISEALPELGVERVRQTTYQEYVQSCMGEKLTMAEDNKLVRLLESNDTQETQLAAWASSIKGSPVFQVILSNYLKDIYKSFYPGEDFTVDKFRLFSHKKFIQLFKDDYQYLPLYRRLDKLKAVLQNDLAKKKKNIIKKIETYYDERIERALYRGKDPDKRREYVSEALDKKADRLEEIKKSIRTAVPKYMKQFPKKSLIRYYKELFADADRLSKMSGGKLSEEDAGLLCEYNQKLFKKKVYEREDLALMLYLQENLFGIPKELRAKNIVIDEAQDYSFMELLSLKKALDTDMFTLVGDLAQGIHSYRGLTSWEQVLDYIFPRATYTELQKSYRTTIEIMEKANELLKLLPYSFPEVEPVVRHGKSPEFIKRKDGQELVKQLENQVTSLKEEDYKTFAVIGKTMKDCKLLHSLFEKHGELPFKLLQEQESIPKDEIVIVPSYLAKGLEFDAVMVLSIEEKFSRESELDIKLLYVAMTRPLHRLYFYGLEEDNFILG</sequence>
<keyword evidence="4 5" id="KW-0067">ATP-binding</keyword>
<comment type="caution">
    <text evidence="7">The sequence shown here is derived from an EMBL/GenBank/DDBJ whole genome shotgun (WGS) entry which is preliminary data.</text>
</comment>
<dbReference type="PANTHER" id="PTHR11070">
    <property type="entry name" value="UVRD / RECB / PCRA DNA HELICASE FAMILY MEMBER"/>
    <property type="match status" value="1"/>
</dbReference>
<keyword evidence="1 5" id="KW-0547">Nucleotide-binding</keyword>
<protein>
    <submittedName>
        <fullName evidence="7">DNA helicase-2/ATP-dependent DNA helicase PcrA</fullName>
    </submittedName>
</protein>
<dbReference type="GO" id="GO:0016787">
    <property type="term" value="F:hydrolase activity"/>
    <property type="evidence" value="ECO:0007669"/>
    <property type="project" value="UniProtKB-UniRule"/>
</dbReference>
<feature type="domain" description="UvrD-like helicase ATP-binding" evidence="6">
    <location>
        <begin position="198"/>
        <end position="595"/>
    </location>
</feature>
<dbReference type="AlphaFoldDB" id="A0A2V2ZX21"/>
<dbReference type="GO" id="GO:0000725">
    <property type="term" value="P:recombinational repair"/>
    <property type="evidence" value="ECO:0007669"/>
    <property type="project" value="TreeGrafter"/>
</dbReference>
<dbReference type="GO" id="GO:0003677">
    <property type="term" value="F:DNA binding"/>
    <property type="evidence" value="ECO:0007669"/>
    <property type="project" value="InterPro"/>
</dbReference>
<reference evidence="7 8" key="1">
    <citation type="submission" date="2018-05" db="EMBL/GenBank/DDBJ databases">
        <title>Freshwater and sediment microbial communities from various areas in North America, analyzing microbe dynamics in response to fracking.</title>
        <authorList>
            <person name="Lamendella R."/>
        </authorList>
    </citation>
    <scope>NUCLEOTIDE SEQUENCE [LARGE SCALE GENOMIC DNA]</scope>
    <source>
        <strain evidence="7 8">15_TX</strain>
    </source>
</reference>
<dbReference type="InterPro" id="IPR048228">
    <property type="entry name" value="HelD_bacillota"/>
</dbReference>
<dbReference type="InterPro" id="IPR027417">
    <property type="entry name" value="P-loop_NTPase"/>
</dbReference>
<gene>
    <name evidence="7" type="ORF">DFO73_107229</name>
</gene>
<proteinExistence type="predicted"/>
<organism evidence="7 8">
    <name type="scientific">Cytobacillus oceanisediminis</name>
    <dbReference type="NCBI Taxonomy" id="665099"/>
    <lineage>
        <taxon>Bacteria</taxon>
        <taxon>Bacillati</taxon>
        <taxon>Bacillota</taxon>
        <taxon>Bacilli</taxon>
        <taxon>Bacillales</taxon>
        <taxon>Bacillaceae</taxon>
        <taxon>Cytobacillus</taxon>
    </lineage>
</organism>
<dbReference type="PANTHER" id="PTHR11070:SF17">
    <property type="entry name" value="DNA HELICASE IV"/>
    <property type="match status" value="1"/>
</dbReference>
<evidence type="ECO:0000256" key="5">
    <source>
        <dbReference type="PROSITE-ProRule" id="PRU00560"/>
    </source>
</evidence>
<dbReference type="RefSeq" id="WP_110065544.1">
    <property type="nucleotide sequence ID" value="NZ_QGTW01000007.1"/>
</dbReference>
<evidence type="ECO:0000256" key="3">
    <source>
        <dbReference type="ARBA" id="ARBA00022806"/>
    </source>
</evidence>
<keyword evidence="2 5" id="KW-0378">Hydrolase</keyword>
<evidence type="ECO:0000313" key="8">
    <source>
        <dbReference type="Proteomes" id="UP000247150"/>
    </source>
</evidence>
<evidence type="ECO:0000256" key="2">
    <source>
        <dbReference type="ARBA" id="ARBA00022801"/>
    </source>
</evidence>
<accession>A0A2V2ZX21</accession>
<dbReference type="GO" id="GO:0005524">
    <property type="term" value="F:ATP binding"/>
    <property type="evidence" value="ECO:0007669"/>
    <property type="project" value="UniProtKB-UniRule"/>
</dbReference>
<dbReference type="Gene3D" id="1.10.10.160">
    <property type="match status" value="1"/>
</dbReference>
<dbReference type="Pfam" id="PF13538">
    <property type="entry name" value="UvrD_C_2"/>
    <property type="match status" value="1"/>
</dbReference>
<dbReference type="PROSITE" id="PS51198">
    <property type="entry name" value="UVRD_HELICASE_ATP_BIND"/>
    <property type="match status" value="1"/>
</dbReference>
<evidence type="ECO:0000256" key="4">
    <source>
        <dbReference type="ARBA" id="ARBA00022840"/>
    </source>
</evidence>
<keyword evidence="3 5" id="KW-0347">Helicase</keyword>
<dbReference type="GO" id="GO:0005829">
    <property type="term" value="C:cytosol"/>
    <property type="evidence" value="ECO:0007669"/>
    <property type="project" value="TreeGrafter"/>
</dbReference>
<dbReference type="Gene3D" id="3.40.50.300">
    <property type="entry name" value="P-loop containing nucleotide triphosphate hydrolases"/>
    <property type="match status" value="3"/>
</dbReference>
<dbReference type="InterPro" id="IPR000212">
    <property type="entry name" value="DNA_helicase_UvrD/REP"/>
</dbReference>
<dbReference type="InterPro" id="IPR013986">
    <property type="entry name" value="DExx_box_DNA_helicase_dom_sf"/>
</dbReference>
<name>A0A2V2ZX21_9BACI</name>
<dbReference type="SUPFAM" id="SSF52540">
    <property type="entry name" value="P-loop containing nucleoside triphosphate hydrolases"/>
    <property type="match status" value="1"/>
</dbReference>
<dbReference type="InterPro" id="IPR027785">
    <property type="entry name" value="UvrD-like_helicase_C"/>
</dbReference>
<dbReference type="InterPro" id="IPR014016">
    <property type="entry name" value="UvrD-like_ATP-bd"/>
</dbReference>
<dbReference type="EMBL" id="QGTW01000007">
    <property type="protein sequence ID" value="PWW27916.1"/>
    <property type="molecule type" value="Genomic_DNA"/>
</dbReference>
<dbReference type="OrthoDB" id="9787585at2"/>
<evidence type="ECO:0000313" key="7">
    <source>
        <dbReference type="EMBL" id="PWW27916.1"/>
    </source>
</evidence>
<dbReference type="GO" id="GO:0043138">
    <property type="term" value="F:3'-5' DNA helicase activity"/>
    <property type="evidence" value="ECO:0007669"/>
    <property type="project" value="TreeGrafter"/>
</dbReference>
<evidence type="ECO:0000259" key="6">
    <source>
        <dbReference type="PROSITE" id="PS51198"/>
    </source>
</evidence>
<evidence type="ECO:0000256" key="1">
    <source>
        <dbReference type="ARBA" id="ARBA00022741"/>
    </source>
</evidence>